<evidence type="ECO:0000256" key="2">
    <source>
        <dbReference type="SAM" id="MobiDB-lite"/>
    </source>
</evidence>
<name>A0AAD1X5C2_EUPCR</name>
<dbReference type="EMBL" id="CAMPGE010004794">
    <property type="protein sequence ID" value="CAI2363643.1"/>
    <property type="molecule type" value="Genomic_DNA"/>
</dbReference>
<dbReference type="AlphaFoldDB" id="A0AAD1X5C2"/>
<comment type="caution">
    <text evidence="3">The sequence shown here is derived from an EMBL/GenBank/DDBJ whole genome shotgun (WGS) entry which is preliminary data.</text>
</comment>
<keyword evidence="4" id="KW-1185">Reference proteome</keyword>
<organism evidence="3 4">
    <name type="scientific">Euplotes crassus</name>
    <dbReference type="NCBI Taxonomy" id="5936"/>
    <lineage>
        <taxon>Eukaryota</taxon>
        <taxon>Sar</taxon>
        <taxon>Alveolata</taxon>
        <taxon>Ciliophora</taxon>
        <taxon>Intramacronucleata</taxon>
        <taxon>Spirotrichea</taxon>
        <taxon>Hypotrichia</taxon>
        <taxon>Euplotida</taxon>
        <taxon>Euplotidae</taxon>
        <taxon>Moneuplotes</taxon>
    </lineage>
</organism>
<keyword evidence="1" id="KW-0175">Coiled coil</keyword>
<reference evidence="3" key="1">
    <citation type="submission" date="2023-07" db="EMBL/GenBank/DDBJ databases">
        <authorList>
            <consortium name="AG Swart"/>
            <person name="Singh M."/>
            <person name="Singh A."/>
            <person name="Seah K."/>
            <person name="Emmerich C."/>
        </authorList>
    </citation>
    <scope>NUCLEOTIDE SEQUENCE</scope>
    <source>
        <strain evidence="3">DP1</strain>
    </source>
</reference>
<evidence type="ECO:0000256" key="1">
    <source>
        <dbReference type="SAM" id="Coils"/>
    </source>
</evidence>
<feature type="region of interest" description="Disordered" evidence="2">
    <location>
        <begin position="476"/>
        <end position="518"/>
    </location>
</feature>
<feature type="region of interest" description="Disordered" evidence="2">
    <location>
        <begin position="23"/>
        <end position="43"/>
    </location>
</feature>
<protein>
    <submittedName>
        <fullName evidence="3">Uncharacterized protein</fullName>
    </submittedName>
</protein>
<sequence>METYTYHRSVPKFRDTMVVEQKIKNKRSSKPKKAKRHCKSMSQKNYEKIGQLQSTVRSQQKEIKGYKTANRQLERKYERVFKHVMKSKPVRNYRSHSKSSKLLSCGIPKSPLFHGKEVLKERRYPFGCQNSDANKSVSSNGRKACMKPTKETDPGNYIHKCQRPPKAKKRKDSKVDAKISSLKSCIQKAMTDFKEAERDEKKHLSKRVKRIEQVFEQRYKDLRKAIDKEKKAAIKREKEITKLRLERKVERLCKILQMEDASHQEDTLPDEVELDTNLRDSMIHQSANGSVLTDIKPNISQIEDTKNLSVIARKSSTGKDSEIRIEQLNGTRNFQMENKENIAYNPQVSGFMTLNASSKYPRMMNEVPPSSLIPQCSVSGSIQNNLGCSNIGQSYVQKNYSTAPQASGLLNQGFKQNNAYTYDFDISSSDDSEDDLARFAAVSPRIRNKIDTQELLKPTGVDFTALCANSTTPQENTFGMKKTSKNTNFGELESRDTKHMDTSGSENSDEEISSIEKGIQRSLEQVTNRLKKCY</sequence>
<feature type="compositionally biased region" description="Basic and acidic residues" evidence="2">
    <location>
        <begin position="492"/>
        <end position="501"/>
    </location>
</feature>
<evidence type="ECO:0000313" key="4">
    <source>
        <dbReference type="Proteomes" id="UP001295684"/>
    </source>
</evidence>
<proteinExistence type="predicted"/>
<dbReference type="Proteomes" id="UP001295684">
    <property type="component" value="Unassembled WGS sequence"/>
</dbReference>
<gene>
    <name evidence="3" type="ORF">ECRASSUSDP1_LOCUS4979</name>
</gene>
<evidence type="ECO:0000313" key="3">
    <source>
        <dbReference type="EMBL" id="CAI2363643.1"/>
    </source>
</evidence>
<feature type="coiled-coil region" evidence="1">
    <location>
        <begin position="194"/>
        <end position="232"/>
    </location>
</feature>
<accession>A0AAD1X5C2</accession>
<feature type="compositionally biased region" description="Basic residues" evidence="2">
    <location>
        <begin position="24"/>
        <end position="39"/>
    </location>
</feature>